<feature type="transmembrane region" description="Helical" evidence="8">
    <location>
        <begin position="7"/>
        <end position="24"/>
    </location>
</feature>
<dbReference type="InterPro" id="IPR002898">
    <property type="entry name" value="MotA_ExbB_proton_chnl"/>
</dbReference>
<comment type="caution">
    <text evidence="10">The sequence shown here is derived from an EMBL/GenBank/DDBJ whole genome shotgun (WGS) entry which is preliminary data.</text>
</comment>
<dbReference type="Proteomes" id="UP000248214">
    <property type="component" value="Unassembled WGS sequence"/>
</dbReference>
<protein>
    <submittedName>
        <fullName evidence="10">Motility protein A</fullName>
    </submittedName>
</protein>
<evidence type="ECO:0000256" key="4">
    <source>
        <dbReference type="ARBA" id="ARBA00022475"/>
    </source>
</evidence>
<gene>
    <name evidence="10" type="ORF">CR194_11560</name>
</gene>
<dbReference type="OrthoDB" id="9806929at2"/>
<keyword evidence="7 8" id="KW-0472">Membrane</keyword>
<dbReference type="AlphaFoldDB" id="A0A323TH30"/>
<evidence type="ECO:0000256" key="1">
    <source>
        <dbReference type="ARBA" id="ARBA00004651"/>
    </source>
</evidence>
<keyword evidence="4" id="KW-1003">Cell membrane</keyword>
<dbReference type="GO" id="GO:0071978">
    <property type="term" value="P:bacterial-type flagellum-dependent swarming motility"/>
    <property type="evidence" value="ECO:0007669"/>
    <property type="project" value="InterPro"/>
</dbReference>
<dbReference type="InterPro" id="IPR047055">
    <property type="entry name" value="MotA-like"/>
</dbReference>
<dbReference type="InterPro" id="IPR000540">
    <property type="entry name" value="Flag_MotA_CS"/>
</dbReference>
<comment type="subcellular location">
    <subcellularLocation>
        <location evidence="1">Cell membrane</location>
        <topology evidence="1">Multi-pass membrane protein</topology>
    </subcellularLocation>
</comment>
<dbReference type="GO" id="GO:0005886">
    <property type="term" value="C:plasma membrane"/>
    <property type="evidence" value="ECO:0007669"/>
    <property type="project" value="UniProtKB-SubCell"/>
</dbReference>
<organism evidence="10 11">
    <name type="scientific">Salipaludibacillus keqinensis</name>
    <dbReference type="NCBI Taxonomy" id="2045207"/>
    <lineage>
        <taxon>Bacteria</taxon>
        <taxon>Bacillati</taxon>
        <taxon>Bacillota</taxon>
        <taxon>Bacilli</taxon>
        <taxon>Bacillales</taxon>
        <taxon>Bacillaceae</taxon>
    </lineage>
</organism>
<evidence type="ECO:0000256" key="6">
    <source>
        <dbReference type="ARBA" id="ARBA00022989"/>
    </source>
</evidence>
<evidence type="ECO:0000259" key="9">
    <source>
        <dbReference type="Pfam" id="PF01618"/>
    </source>
</evidence>
<name>A0A323TH30_9BACI</name>
<evidence type="ECO:0000313" key="11">
    <source>
        <dbReference type="Proteomes" id="UP000248214"/>
    </source>
</evidence>
<evidence type="ECO:0000313" key="10">
    <source>
        <dbReference type="EMBL" id="PYZ93780.1"/>
    </source>
</evidence>
<dbReference type="NCBIfam" id="NF005383">
    <property type="entry name" value="PRK06926.1"/>
    <property type="match status" value="1"/>
</dbReference>
<evidence type="ECO:0000256" key="7">
    <source>
        <dbReference type="ARBA" id="ARBA00023136"/>
    </source>
</evidence>
<dbReference type="PANTHER" id="PTHR30433">
    <property type="entry name" value="CHEMOTAXIS PROTEIN MOTA"/>
    <property type="match status" value="1"/>
</dbReference>
<evidence type="ECO:0000256" key="2">
    <source>
        <dbReference type="ARBA" id="ARBA00008038"/>
    </source>
</evidence>
<dbReference type="RefSeq" id="WP_110609812.1">
    <property type="nucleotide sequence ID" value="NZ_PDOD01000002.1"/>
</dbReference>
<dbReference type="EMBL" id="PDOD01000002">
    <property type="protein sequence ID" value="PYZ93780.1"/>
    <property type="molecule type" value="Genomic_DNA"/>
</dbReference>
<proteinExistence type="inferred from homology"/>
<accession>A0A323TH30</accession>
<keyword evidence="3" id="KW-0813">Transport</keyword>
<keyword evidence="6 8" id="KW-1133">Transmembrane helix</keyword>
<feature type="domain" description="MotA/TolQ/ExbB proton channel" evidence="9">
    <location>
        <begin position="108"/>
        <end position="221"/>
    </location>
</feature>
<keyword evidence="11" id="KW-1185">Reference proteome</keyword>
<keyword evidence="5 8" id="KW-0812">Transmembrane</keyword>
<evidence type="ECO:0000256" key="5">
    <source>
        <dbReference type="ARBA" id="ARBA00022692"/>
    </source>
</evidence>
<evidence type="ECO:0000256" key="8">
    <source>
        <dbReference type="SAM" id="Phobius"/>
    </source>
</evidence>
<dbReference type="PANTHER" id="PTHR30433:SF2">
    <property type="entry name" value="MOTILITY PROTEIN A"/>
    <property type="match status" value="1"/>
</dbReference>
<comment type="similarity">
    <text evidence="2">Belongs to the MotA family.</text>
</comment>
<dbReference type="GO" id="GO:0006935">
    <property type="term" value="P:chemotaxis"/>
    <property type="evidence" value="ECO:0007669"/>
    <property type="project" value="InterPro"/>
</dbReference>
<dbReference type="Pfam" id="PF01618">
    <property type="entry name" value="MotA_ExbB"/>
    <property type="match status" value="1"/>
</dbReference>
<feature type="transmembrane region" description="Helical" evidence="8">
    <location>
        <begin position="188"/>
        <end position="206"/>
    </location>
</feature>
<dbReference type="PROSITE" id="PS01307">
    <property type="entry name" value="MOTA"/>
    <property type="match status" value="1"/>
</dbReference>
<evidence type="ECO:0000256" key="3">
    <source>
        <dbReference type="ARBA" id="ARBA00022448"/>
    </source>
</evidence>
<reference evidence="10 11" key="1">
    <citation type="submission" date="2017-10" db="EMBL/GenBank/DDBJ databases">
        <title>Bacillus sp. nov., a halophilic bacterium isolated from a Keqin Lake.</title>
        <authorList>
            <person name="Wang H."/>
        </authorList>
    </citation>
    <scope>NUCLEOTIDE SEQUENCE [LARGE SCALE GENOMIC DNA]</scope>
    <source>
        <strain evidence="10 11">KQ-12</strain>
    </source>
</reference>
<sequence length="270" mass="29271">MKKIDLLTPVGIFIGLTAVFTAIYTNAAGAGNLTDFIQIASLLIVLGGLSSAILINFSIADLKLLPKVIKETFQTKDQDLQALIDTFVDLSAKARREGLLALEAGLEDVDDPFIEKGVLLAVDGIEPDIIKDIMMAEVIAMEERHRKGRVILEKAGEYAPAWGMIGTLVGLVLMLQNLNDPSTLGPNMAIALLTTLYGTLLANLVFNPMSNKLALSTEEEVFIKQIVVEGVIGVQSGQNPKILQEKLSAFLPNHSKGEKEEELEEKDSNE</sequence>
<feature type="transmembrane region" description="Helical" evidence="8">
    <location>
        <begin position="36"/>
        <end position="57"/>
    </location>
</feature>
<feature type="transmembrane region" description="Helical" evidence="8">
    <location>
        <begin position="155"/>
        <end position="176"/>
    </location>
</feature>